<feature type="domain" description="UPF0033" evidence="2">
    <location>
        <begin position="5"/>
        <end position="29"/>
    </location>
</feature>
<dbReference type="InterPro" id="IPR003787">
    <property type="entry name" value="Sulphur_relay_DsrE/F-like"/>
</dbReference>
<dbReference type="SUPFAM" id="SSF75169">
    <property type="entry name" value="DsrEFH-like"/>
    <property type="match status" value="1"/>
</dbReference>
<dbReference type="Pfam" id="PF02635">
    <property type="entry name" value="DsrE"/>
    <property type="match status" value="1"/>
</dbReference>
<evidence type="ECO:0000313" key="4">
    <source>
        <dbReference type="Proteomes" id="UP000242520"/>
    </source>
</evidence>
<dbReference type="Proteomes" id="UP000242520">
    <property type="component" value="Unassembled WGS sequence"/>
</dbReference>
<dbReference type="AlphaFoldDB" id="A0A1M5RXA7"/>
<keyword evidence="4" id="KW-1185">Reference proteome</keyword>
<evidence type="ECO:0000313" key="3">
    <source>
        <dbReference type="EMBL" id="SHH30820.1"/>
    </source>
</evidence>
<protein>
    <submittedName>
        <fullName evidence="3">Selenium metabolism protein YedF</fullName>
    </submittedName>
</protein>
<dbReference type="PROSITE" id="PS01148">
    <property type="entry name" value="UPF0033"/>
    <property type="match status" value="1"/>
</dbReference>
<accession>A0A1M5RXA7</accession>
<dbReference type="InterPro" id="IPR036868">
    <property type="entry name" value="TusA-like_sf"/>
</dbReference>
<name>A0A1M5RXA7_9FIRM</name>
<dbReference type="CDD" id="cd03421">
    <property type="entry name" value="SirA_like_N"/>
    <property type="match status" value="1"/>
</dbReference>
<dbReference type="Pfam" id="PF01206">
    <property type="entry name" value="TusA"/>
    <property type="match status" value="1"/>
</dbReference>
<dbReference type="SUPFAM" id="SSF64307">
    <property type="entry name" value="SirA-like"/>
    <property type="match status" value="1"/>
</dbReference>
<dbReference type="RefSeq" id="WP_072725272.1">
    <property type="nucleotide sequence ID" value="NZ_FQXH01000015.1"/>
</dbReference>
<dbReference type="InterPro" id="IPR027396">
    <property type="entry name" value="DsrEFH-like"/>
</dbReference>
<comment type="similarity">
    <text evidence="1">Belongs to the sulfur carrier protein TusA family.</text>
</comment>
<proteinExistence type="inferred from homology"/>
<evidence type="ECO:0000256" key="1">
    <source>
        <dbReference type="ARBA" id="ARBA00008984"/>
    </source>
</evidence>
<dbReference type="InterPro" id="IPR001455">
    <property type="entry name" value="TusA-like"/>
</dbReference>
<dbReference type="OrthoDB" id="9801500at2"/>
<evidence type="ECO:0000259" key="2">
    <source>
        <dbReference type="PROSITE" id="PS01148"/>
    </source>
</evidence>
<dbReference type="PANTHER" id="PTHR33279">
    <property type="entry name" value="SULFUR CARRIER PROTEIN YEDF-RELATED"/>
    <property type="match status" value="1"/>
</dbReference>
<dbReference type="Gene3D" id="3.30.110.40">
    <property type="entry name" value="TusA-like domain"/>
    <property type="match status" value="1"/>
</dbReference>
<dbReference type="NCBIfam" id="TIGR03527">
    <property type="entry name" value="selenium_YedF"/>
    <property type="match status" value="1"/>
</dbReference>
<organism evidence="3 4">
    <name type="scientific">Tepidibacter thalassicus DSM 15285</name>
    <dbReference type="NCBI Taxonomy" id="1123350"/>
    <lineage>
        <taxon>Bacteria</taxon>
        <taxon>Bacillati</taxon>
        <taxon>Bacillota</taxon>
        <taxon>Clostridia</taxon>
        <taxon>Peptostreptococcales</taxon>
        <taxon>Peptostreptococcaceae</taxon>
        <taxon>Tepidibacter</taxon>
    </lineage>
</organism>
<dbReference type="InterPro" id="IPR019870">
    <property type="entry name" value="Se_metab_YedF"/>
</dbReference>
<dbReference type="EMBL" id="FQXH01000015">
    <property type="protein sequence ID" value="SHH30820.1"/>
    <property type="molecule type" value="Genomic_DNA"/>
</dbReference>
<reference evidence="4" key="1">
    <citation type="submission" date="2016-11" db="EMBL/GenBank/DDBJ databases">
        <authorList>
            <person name="Varghese N."/>
            <person name="Submissions S."/>
        </authorList>
    </citation>
    <scope>NUCLEOTIDE SEQUENCE [LARGE SCALE GENOMIC DNA]</scope>
    <source>
        <strain evidence="4">DSM 15285</strain>
    </source>
</reference>
<sequence>MKIEVDARGLACPQPVIKTKKELDKIKEGTVITLVDNEIAKENVLKLANSMNCSAKFYKKDDIFYIEIDKGKESIDIQEESIECKECMIKTENKEDKVIYISSDCMGRGSDELGKILIKGFIYTLTEITPYPKAVIFVNSAVKLTTENEETIENLKKLEKEGVEILSCGTCLDYFNLKDKLRVGKISNMYDIVEKLKGASNTLSI</sequence>
<dbReference type="PANTHER" id="PTHR33279:SF6">
    <property type="entry name" value="SULFUR CARRIER PROTEIN YEDF-RELATED"/>
    <property type="match status" value="1"/>
</dbReference>
<dbReference type="STRING" id="1123350.SAMN02744040_01553"/>
<gene>
    <name evidence="3" type="ORF">SAMN02744040_01553</name>
</gene>